<reference evidence="3" key="2">
    <citation type="submission" date="2022-01" db="EMBL/GenBank/DDBJ databases">
        <authorList>
            <person name="Yamashiro T."/>
            <person name="Shiraishi A."/>
            <person name="Satake H."/>
            <person name="Nakayama K."/>
        </authorList>
    </citation>
    <scope>NUCLEOTIDE SEQUENCE</scope>
</reference>
<dbReference type="Proteomes" id="UP001151760">
    <property type="component" value="Unassembled WGS sequence"/>
</dbReference>
<name>A0ABQ4XFR4_9ASTR</name>
<comment type="caution">
    <text evidence="3">The sequence shown here is derived from an EMBL/GenBank/DDBJ whole genome shotgun (WGS) entry which is preliminary data.</text>
</comment>
<reference evidence="3" key="1">
    <citation type="journal article" date="2022" name="Int. J. Mol. Sci.">
        <title>Draft Genome of Tanacetum Coccineum: Genomic Comparison of Closely Related Tanacetum-Family Plants.</title>
        <authorList>
            <person name="Yamashiro T."/>
            <person name="Shiraishi A."/>
            <person name="Nakayama K."/>
            <person name="Satake H."/>
        </authorList>
    </citation>
    <scope>NUCLEOTIDE SEQUENCE</scope>
</reference>
<feature type="compositionally biased region" description="Polar residues" evidence="2">
    <location>
        <begin position="156"/>
        <end position="169"/>
    </location>
</feature>
<evidence type="ECO:0000313" key="3">
    <source>
        <dbReference type="EMBL" id="GJS63657.1"/>
    </source>
</evidence>
<proteinExistence type="predicted"/>
<evidence type="ECO:0000256" key="1">
    <source>
        <dbReference type="SAM" id="Coils"/>
    </source>
</evidence>
<feature type="region of interest" description="Disordered" evidence="2">
    <location>
        <begin position="224"/>
        <end position="250"/>
    </location>
</feature>
<accession>A0ABQ4XFR4</accession>
<keyword evidence="4" id="KW-1185">Reference proteome</keyword>
<evidence type="ECO:0000313" key="4">
    <source>
        <dbReference type="Proteomes" id="UP001151760"/>
    </source>
</evidence>
<feature type="compositionally biased region" description="Polar residues" evidence="2">
    <location>
        <begin position="224"/>
        <end position="238"/>
    </location>
</feature>
<keyword evidence="1" id="KW-0175">Coiled coil</keyword>
<gene>
    <name evidence="3" type="ORF">Tco_0678221</name>
</gene>
<organism evidence="3 4">
    <name type="scientific">Tanacetum coccineum</name>
    <dbReference type="NCBI Taxonomy" id="301880"/>
    <lineage>
        <taxon>Eukaryota</taxon>
        <taxon>Viridiplantae</taxon>
        <taxon>Streptophyta</taxon>
        <taxon>Embryophyta</taxon>
        <taxon>Tracheophyta</taxon>
        <taxon>Spermatophyta</taxon>
        <taxon>Magnoliopsida</taxon>
        <taxon>eudicotyledons</taxon>
        <taxon>Gunneridae</taxon>
        <taxon>Pentapetalae</taxon>
        <taxon>asterids</taxon>
        <taxon>campanulids</taxon>
        <taxon>Asterales</taxon>
        <taxon>Asteraceae</taxon>
        <taxon>Asteroideae</taxon>
        <taxon>Anthemideae</taxon>
        <taxon>Anthemidinae</taxon>
        <taxon>Tanacetum</taxon>
    </lineage>
</organism>
<protein>
    <submittedName>
        <fullName evidence="3">Uncharacterized protein</fullName>
    </submittedName>
</protein>
<dbReference type="EMBL" id="BQNB010009447">
    <property type="protein sequence ID" value="GJS63657.1"/>
    <property type="molecule type" value="Genomic_DNA"/>
</dbReference>
<sequence length="460" mass="52753">MHNNIMAAGSRDRRLMLATGRYAQWRSRFLRYIDTRPNGDALRKCILKGPYTPTTVIIPAVPETDNSPKEFGKFTSRDGESMESYYSRFYKMINEMIRNNLTVATMQVNIQFLQQLQPEWSRIAKNTNPLAFVSATQQYPDPYYQAPKSHKPYAPTSKQSSSTRSNASTKFKGKEIAKPITPPYESAFEEDSDPEQAQRDKDMQKNLALIPKYFKNIYKPTKNNLRTSLNSRNKNVDTTPRYKNDNQTGQFGNQRTVTVARARETVAKKGFPLQAEQADWLEDTDEEIDEQELEAHYSFMAKIQEVSTTDLGTDTEPLEQVHNDAEYNVFANVRQHYEQPKSTSNTCLVEKDDSNVTPDSPDMCDIDIQTDQNAEDERATLANLIANLKLDVDENKKIQKQLKKENASLTHELKECKSILTETSKTLGESNSIRDSCLIALQNKQTWFERYKALNDRTVD</sequence>
<feature type="region of interest" description="Disordered" evidence="2">
    <location>
        <begin position="143"/>
        <end position="200"/>
    </location>
</feature>
<feature type="coiled-coil region" evidence="1">
    <location>
        <begin position="385"/>
        <end position="419"/>
    </location>
</feature>
<evidence type="ECO:0000256" key="2">
    <source>
        <dbReference type="SAM" id="MobiDB-lite"/>
    </source>
</evidence>